<organism evidence="1 2">
    <name type="scientific">Fusarium oxysporum f. sp. cubense</name>
    <dbReference type="NCBI Taxonomy" id="61366"/>
    <lineage>
        <taxon>Eukaryota</taxon>
        <taxon>Fungi</taxon>
        <taxon>Dikarya</taxon>
        <taxon>Ascomycota</taxon>
        <taxon>Pezizomycotina</taxon>
        <taxon>Sordariomycetes</taxon>
        <taxon>Hypocreomycetidae</taxon>
        <taxon>Hypocreales</taxon>
        <taxon>Nectriaceae</taxon>
        <taxon>Fusarium</taxon>
        <taxon>Fusarium oxysporum species complex</taxon>
    </lineage>
</organism>
<evidence type="ECO:0000313" key="1">
    <source>
        <dbReference type="EMBL" id="TXC00178.1"/>
    </source>
</evidence>
<reference evidence="1 2" key="1">
    <citation type="submission" date="2019-07" db="EMBL/GenBank/DDBJ databases">
        <title>The First High-Quality Draft Genome Sequence of the Causal Agent of the Current Panama Disease Epidemic.</title>
        <authorList>
            <person name="Warmington R.J."/>
            <person name="Kay W."/>
            <person name="Jeffries A."/>
            <person name="Bebber D."/>
            <person name="Moore K."/>
            <person name="Studholme D.J."/>
        </authorList>
    </citation>
    <scope>NUCLEOTIDE SEQUENCE [LARGE SCALE GENOMIC DNA]</scope>
    <source>
        <strain evidence="1 2">TR4</strain>
    </source>
</reference>
<dbReference type="AlphaFoldDB" id="A0A5C6SQL1"/>
<comment type="caution">
    <text evidence="1">The sequence shown here is derived from an EMBL/GenBank/DDBJ whole genome shotgun (WGS) entry which is preliminary data.</text>
</comment>
<dbReference type="Proteomes" id="UP000321331">
    <property type="component" value="Unassembled WGS sequence"/>
</dbReference>
<accession>A0A5C6SQL1</accession>
<gene>
    <name evidence="1" type="ORF">FocTR4_00013622</name>
</gene>
<protein>
    <submittedName>
        <fullName evidence="1">Uncharacterized protein</fullName>
    </submittedName>
</protein>
<dbReference type="EMBL" id="VMNF01000011">
    <property type="protein sequence ID" value="TXC00178.1"/>
    <property type="molecule type" value="Genomic_DNA"/>
</dbReference>
<sequence length="100" mass="11129">MTNYRLLTDVGVLKLDLCSDNDAVLTEVSLRGFGHYGYGISAELMKDRKHVWTVKDGERILCLPRQYRPSASAVVRSTVAIGCRWGQVLVMQFSANGPEP</sequence>
<proteinExistence type="predicted"/>
<evidence type="ECO:0000313" key="2">
    <source>
        <dbReference type="Proteomes" id="UP000321331"/>
    </source>
</evidence>
<name>A0A5C6SQL1_FUSOC</name>